<accession>A0ABT7WII3</accession>
<proteinExistence type="predicted"/>
<name>A0ABT7WII3_9FLAO</name>
<evidence type="ECO:0000313" key="2">
    <source>
        <dbReference type="EMBL" id="MDM9632720.1"/>
    </source>
</evidence>
<dbReference type="InterPro" id="IPR047961">
    <property type="entry name" value="Transp_suffix-like"/>
</dbReference>
<evidence type="ECO:0000313" key="3">
    <source>
        <dbReference type="Proteomes" id="UP001174839"/>
    </source>
</evidence>
<feature type="transmembrane region" description="Helical" evidence="1">
    <location>
        <begin position="44"/>
        <end position="65"/>
    </location>
</feature>
<sequence>MAEKTVRSPRITFGIFIMVIGFLSPLLIPLVLGSSWSAATKTTLSGLLAFGVPEVLMMLAVAIMGKQGYELIKRKARQYFKRIAPPDTVSRTRYHFGLFLFCMPLLIGLLQPYIEYFIPSFGQFPLWVHIILDMTLIIGIFVLGGDFWDKFSGLFKYGVNVESKENEH</sequence>
<keyword evidence="3" id="KW-1185">Reference proteome</keyword>
<organism evidence="2 3">
    <name type="scientific">Robiginitalea aurantiaca</name>
    <dbReference type="NCBI Taxonomy" id="3056915"/>
    <lineage>
        <taxon>Bacteria</taxon>
        <taxon>Pseudomonadati</taxon>
        <taxon>Bacteroidota</taxon>
        <taxon>Flavobacteriia</taxon>
        <taxon>Flavobacteriales</taxon>
        <taxon>Flavobacteriaceae</taxon>
        <taxon>Robiginitalea</taxon>
    </lineage>
</organism>
<keyword evidence="1" id="KW-0472">Membrane</keyword>
<dbReference type="Proteomes" id="UP001174839">
    <property type="component" value="Unassembled WGS sequence"/>
</dbReference>
<feature type="transmembrane region" description="Helical" evidence="1">
    <location>
        <begin position="126"/>
        <end position="148"/>
    </location>
</feature>
<keyword evidence="1" id="KW-0812">Transmembrane</keyword>
<keyword evidence="1" id="KW-1133">Transmembrane helix</keyword>
<feature type="transmembrane region" description="Helical" evidence="1">
    <location>
        <begin position="12"/>
        <end position="32"/>
    </location>
</feature>
<feature type="transmembrane region" description="Helical" evidence="1">
    <location>
        <begin position="96"/>
        <end position="114"/>
    </location>
</feature>
<gene>
    <name evidence="2" type="ORF">QU605_14675</name>
</gene>
<comment type="caution">
    <text evidence="2">The sequence shown here is derived from an EMBL/GenBank/DDBJ whole genome shotgun (WGS) entry which is preliminary data.</text>
</comment>
<reference evidence="2" key="1">
    <citation type="submission" date="2023-06" db="EMBL/GenBank/DDBJ databases">
        <title>Robiginitalea aurantiacus sp. nov. and Algoriphagus sediminis sp. nov., isolated from coastal sediment.</title>
        <authorList>
            <person name="Zhou Z.Y."/>
            <person name="An J."/>
            <person name="Jia Y.W."/>
            <person name="Du Z.J."/>
        </authorList>
    </citation>
    <scope>NUCLEOTIDE SEQUENCE</scope>
    <source>
        <strain evidence="2">M39</strain>
    </source>
</reference>
<evidence type="ECO:0000256" key="1">
    <source>
        <dbReference type="SAM" id="Phobius"/>
    </source>
</evidence>
<dbReference type="NCBIfam" id="NF033684">
    <property type="entry name" value="suffix_2_RND"/>
    <property type="match status" value="1"/>
</dbReference>
<protein>
    <submittedName>
        <fullName evidence="2">Transporter suffix domain-containing protein</fullName>
    </submittedName>
</protein>
<dbReference type="EMBL" id="JAUDUY010000013">
    <property type="protein sequence ID" value="MDM9632720.1"/>
    <property type="molecule type" value="Genomic_DNA"/>
</dbReference>
<dbReference type="RefSeq" id="WP_289726082.1">
    <property type="nucleotide sequence ID" value="NZ_JAUDUY010000013.1"/>
</dbReference>